<accession>A0A0A9BNA4</accession>
<reference evidence="1" key="2">
    <citation type="journal article" date="2015" name="Data Brief">
        <title>Shoot transcriptome of the giant reed, Arundo donax.</title>
        <authorList>
            <person name="Barrero R.A."/>
            <person name="Guerrero F.D."/>
            <person name="Moolhuijzen P."/>
            <person name="Goolsby J.A."/>
            <person name="Tidwell J."/>
            <person name="Bellgard S.E."/>
            <person name="Bellgard M.I."/>
        </authorList>
    </citation>
    <scope>NUCLEOTIDE SEQUENCE</scope>
    <source>
        <tissue evidence="1">Shoot tissue taken approximately 20 cm above the soil surface</tissue>
    </source>
</reference>
<protein>
    <submittedName>
        <fullName evidence="1">Uncharacterized protein</fullName>
    </submittedName>
</protein>
<dbReference type="EMBL" id="GBRH01232446">
    <property type="protein sequence ID" value="JAD65449.1"/>
    <property type="molecule type" value="Transcribed_RNA"/>
</dbReference>
<evidence type="ECO:0000313" key="1">
    <source>
        <dbReference type="EMBL" id="JAD65449.1"/>
    </source>
</evidence>
<name>A0A0A9BNA4_ARUDO</name>
<dbReference type="AlphaFoldDB" id="A0A0A9BNA4"/>
<sequence>MAAQATQHRRQLARASFH</sequence>
<proteinExistence type="predicted"/>
<organism evidence="1">
    <name type="scientific">Arundo donax</name>
    <name type="common">Giant reed</name>
    <name type="synonym">Donax arundinaceus</name>
    <dbReference type="NCBI Taxonomy" id="35708"/>
    <lineage>
        <taxon>Eukaryota</taxon>
        <taxon>Viridiplantae</taxon>
        <taxon>Streptophyta</taxon>
        <taxon>Embryophyta</taxon>
        <taxon>Tracheophyta</taxon>
        <taxon>Spermatophyta</taxon>
        <taxon>Magnoliopsida</taxon>
        <taxon>Liliopsida</taxon>
        <taxon>Poales</taxon>
        <taxon>Poaceae</taxon>
        <taxon>PACMAD clade</taxon>
        <taxon>Arundinoideae</taxon>
        <taxon>Arundineae</taxon>
        <taxon>Arundo</taxon>
    </lineage>
</organism>
<reference evidence="1" key="1">
    <citation type="submission" date="2014-09" db="EMBL/GenBank/DDBJ databases">
        <authorList>
            <person name="Magalhaes I.L.F."/>
            <person name="Oliveira U."/>
            <person name="Santos F.R."/>
            <person name="Vidigal T.H.D.A."/>
            <person name="Brescovit A.D."/>
            <person name="Santos A.J."/>
        </authorList>
    </citation>
    <scope>NUCLEOTIDE SEQUENCE</scope>
    <source>
        <tissue evidence="1">Shoot tissue taken approximately 20 cm above the soil surface</tissue>
    </source>
</reference>